<keyword evidence="4" id="KW-0862">Zinc</keyword>
<dbReference type="RefSeq" id="WP_232184722.1">
    <property type="nucleotide sequence ID" value="NZ_JAIOAP010000003.1"/>
</dbReference>
<comment type="similarity">
    <text evidence="2">Belongs to the zinc-containing alcohol dehydrogenase family.</text>
</comment>
<feature type="domain" description="Alcohol dehydrogenase-like C-terminal" evidence="6">
    <location>
        <begin position="159"/>
        <end position="278"/>
    </location>
</feature>
<dbReference type="Gene3D" id="3.40.50.720">
    <property type="entry name" value="NAD(P)-binding Rossmann-like Domain"/>
    <property type="match status" value="1"/>
</dbReference>
<evidence type="ECO:0000256" key="5">
    <source>
        <dbReference type="ARBA" id="ARBA00023002"/>
    </source>
</evidence>
<organism evidence="7 8">
    <name type="scientific">Cohnella silvisoli</name>
    <dbReference type="NCBI Taxonomy" id="2873699"/>
    <lineage>
        <taxon>Bacteria</taxon>
        <taxon>Bacillati</taxon>
        <taxon>Bacillota</taxon>
        <taxon>Bacilli</taxon>
        <taxon>Bacillales</taxon>
        <taxon>Paenibacillaceae</taxon>
        <taxon>Cohnella</taxon>
    </lineage>
</organism>
<comment type="caution">
    <text evidence="7">The sequence shown here is derived from an EMBL/GenBank/DDBJ whole genome shotgun (WGS) entry which is preliminary data.</text>
</comment>
<dbReference type="PANTHER" id="PTHR43350">
    <property type="entry name" value="NAD-DEPENDENT ALCOHOL DEHYDROGENASE"/>
    <property type="match status" value="1"/>
</dbReference>
<evidence type="ECO:0000256" key="3">
    <source>
        <dbReference type="ARBA" id="ARBA00022723"/>
    </source>
</evidence>
<dbReference type="InterPro" id="IPR013149">
    <property type="entry name" value="ADH-like_C"/>
</dbReference>
<evidence type="ECO:0000256" key="2">
    <source>
        <dbReference type="ARBA" id="ARBA00008072"/>
    </source>
</evidence>
<dbReference type="CDD" id="cd08255">
    <property type="entry name" value="2-desacetyl-2-hydroxyethyl_bacteriochlorophyllide_like"/>
    <property type="match status" value="1"/>
</dbReference>
<dbReference type="InterPro" id="IPR011032">
    <property type="entry name" value="GroES-like_sf"/>
</dbReference>
<gene>
    <name evidence="7" type="ORF">QJS35_09060</name>
</gene>
<dbReference type="EMBL" id="JASKHM010000004">
    <property type="protein sequence ID" value="MEQ4482541.1"/>
    <property type="molecule type" value="Genomic_DNA"/>
</dbReference>
<dbReference type="Pfam" id="PF00107">
    <property type="entry name" value="ADH_zinc_N"/>
    <property type="match status" value="1"/>
</dbReference>
<name>A0ABV1KR62_9BACL</name>
<proteinExistence type="inferred from homology"/>
<keyword evidence="8" id="KW-1185">Reference proteome</keyword>
<protein>
    <submittedName>
        <fullName evidence="7">Zinc-binding alcohol dehydrogenase</fullName>
    </submittedName>
</protein>
<dbReference type="InterPro" id="IPR036291">
    <property type="entry name" value="NAD(P)-bd_dom_sf"/>
</dbReference>
<evidence type="ECO:0000259" key="6">
    <source>
        <dbReference type="Pfam" id="PF00107"/>
    </source>
</evidence>
<dbReference type="SUPFAM" id="SSF50129">
    <property type="entry name" value="GroES-like"/>
    <property type="match status" value="1"/>
</dbReference>
<evidence type="ECO:0000256" key="1">
    <source>
        <dbReference type="ARBA" id="ARBA00001947"/>
    </source>
</evidence>
<dbReference type="Proteomes" id="UP001493487">
    <property type="component" value="Unassembled WGS sequence"/>
</dbReference>
<sequence length="342" mass="37683">MYNKTLYFTGPGQVEIRESAIPESGAGTVLVKALVSGISSGTELLIYRGLAPQHMPADSTISSLSHSLAYPLPYGYCMIGRVVEVGRDVDPDWIEKKVFAFHHHSSYFLAAPDSLICIPEDLSLDEAIFMPNMETAVNLLLDGRPLIGERVAVFGQGIVGLLTVSLLALQPVSQLLSFDLHPARRNVSLTAGAHYSVNPLAPDYQEQIESLLSKYGNQAGVDLTYELSGSPSALDQAVALTGYDGRIIVGSWYGLKRASLDLGSHFHRSRIRLISSQVSTIAPDLLGRWNNARRIDVAWQMIRRIRPDSFITHRFPLDKAAEAYEMLDKQSDQIIQAVIIYE</sequence>
<evidence type="ECO:0000313" key="8">
    <source>
        <dbReference type="Proteomes" id="UP001493487"/>
    </source>
</evidence>
<reference evidence="7 8" key="1">
    <citation type="journal article" date="2023" name="Genome Announc.">
        <title>Pan-Genome Analyses of the Genus Cohnella and Proposal of the Novel Species Cohnella silvisoli sp. nov., Isolated from Forest Soil.</title>
        <authorList>
            <person name="Wang C."/>
            <person name="Mao L."/>
            <person name="Bao G."/>
            <person name="Zhu H."/>
        </authorList>
    </citation>
    <scope>NUCLEOTIDE SEQUENCE [LARGE SCALE GENOMIC DNA]</scope>
    <source>
        <strain evidence="7 8">NL03-T5-1</strain>
    </source>
</reference>
<dbReference type="PANTHER" id="PTHR43350:SF19">
    <property type="entry name" value="D-GULOSIDE 3-DEHYDROGENASE"/>
    <property type="match status" value="1"/>
</dbReference>
<dbReference type="Gene3D" id="3.90.180.10">
    <property type="entry name" value="Medium-chain alcohol dehydrogenases, catalytic domain"/>
    <property type="match status" value="2"/>
</dbReference>
<comment type="cofactor">
    <cofactor evidence="1">
        <name>Zn(2+)</name>
        <dbReference type="ChEBI" id="CHEBI:29105"/>
    </cofactor>
</comment>
<dbReference type="SUPFAM" id="SSF51735">
    <property type="entry name" value="NAD(P)-binding Rossmann-fold domains"/>
    <property type="match status" value="1"/>
</dbReference>
<keyword evidence="5" id="KW-0560">Oxidoreductase</keyword>
<accession>A0ABV1KR62</accession>
<evidence type="ECO:0000313" key="7">
    <source>
        <dbReference type="EMBL" id="MEQ4482541.1"/>
    </source>
</evidence>
<evidence type="ECO:0000256" key="4">
    <source>
        <dbReference type="ARBA" id="ARBA00022833"/>
    </source>
</evidence>
<keyword evidence="3" id="KW-0479">Metal-binding</keyword>